<dbReference type="STRING" id="1127673.GLIP_1037"/>
<name>K6WYZ9_9ALTE</name>
<feature type="transmembrane region" description="Helical" evidence="1">
    <location>
        <begin position="7"/>
        <end position="34"/>
    </location>
</feature>
<dbReference type="Proteomes" id="UP000006334">
    <property type="component" value="Unassembled WGS sequence"/>
</dbReference>
<keyword evidence="1" id="KW-0812">Transmembrane</keyword>
<feature type="transmembrane region" description="Helical" evidence="1">
    <location>
        <begin position="54"/>
        <end position="78"/>
    </location>
</feature>
<gene>
    <name evidence="2" type="ORF">GLIP_1037</name>
</gene>
<feature type="transmembrane region" description="Helical" evidence="1">
    <location>
        <begin position="119"/>
        <end position="140"/>
    </location>
</feature>
<accession>K6WYZ9</accession>
<organism evidence="2 3">
    <name type="scientific">Aliiglaciecola lipolytica E3</name>
    <dbReference type="NCBI Taxonomy" id="1127673"/>
    <lineage>
        <taxon>Bacteria</taxon>
        <taxon>Pseudomonadati</taxon>
        <taxon>Pseudomonadota</taxon>
        <taxon>Gammaproteobacteria</taxon>
        <taxon>Alteromonadales</taxon>
        <taxon>Alteromonadaceae</taxon>
        <taxon>Aliiglaciecola</taxon>
    </lineage>
</organism>
<comment type="caution">
    <text evidence="2">The sequence shown here is derived from an EMBL/GenBank/DDBJ whole genome shotgun (WGS) entry which is preliminary data.</text>
</comment>
<keyword evidence="1" id="KW-1133">Transmembrane helix</keyword>
<dbReference type="RefSeq" id="WP_008843496.1">
    <property type="nucleotide sequence ID" value="NZ_BAEN01000022.1"/>
</dbReference>
<dbReference type="AlphaFoldDB" id="K6WYZ9"/>
<feature type="transmembrane region" description="Helical" evidence="1">
    <location>
        <begin position="85"/>
        <end position="107"/>
    </location>
</feature>
<dbReference type="EMBL" id="BAEN01000022">
    <property type="protein sequence ID" value="GAC13679.1"/>
    <property type="molecule type" value="Genomic_DNA"/>
</dbReference>
<dbReference type="OrthoDB" id="5457135at2"/>
<reference evidence="2 3" key="1">
    <citation type="journal article" date="2017" name="Antonie Van Leeuwenhoek">
        <title>Rhizobium rhizosphaerae sp. nov., a novel species isolated from rice rhizosphere.</title>
        <authorList>
            <person name="Zhao J.J."/>
            <person name="Zhang J."/>
            <person name="Zhang R.J."/>
            <person name="Zhang C.W."/>
            <person name="Yin H.Q."/>
            <person name="Zhang X.X."/>
        </authorList>
    </citation>
    <scope>NUCLEOTIDE SEQUENCE [LARGE SCALE GENOMIC DNA]</scope>
    <source>
        <strain evidence="2 3">E3</strain>
    </source>
</reference>
<keyword evidence="1" id="KW-0472">Membrane</keyword>
<sequence>MNGSYQLIIAAALSFTAGMLHIATIIGGATWYRVLGAGEGMAKLAESGSVQPTLITSAIAAMLFVWGLYALSGAGVIVKLPLLKLALILITVIYLVRGIAGLILPFVSSHPAITQNSVTFWIISSVICSAFGIAHLLGVINRWEQL</sequence>
<dbReference type="eggNOG" id="ENOG50303H9">
    <property type="taxonomic scope" value="Bacteria"/>
</dbReference>
<protein>
    <submittedName>
        <fullName evidence="2">Uncharacterized protein</fullName>
    </submittedName>
</protein>
<evidence type="ECO:0000256" key="1">
    <source>
        <dbReference type="SAM" id="Phobius"/>
    </source>
</evidence>
<evidence type="ECO:0000313" key="3">
    <source>
        <dbReference type="Proteomes" id="UP000006334"/>
    </source>
</evidence>
<keyword evidence="3" id="KW-1185">Reference proteome</keyword>
<proteinExistence type="predicted"/>
<evidence type="ECO:0000313" key="2">
    <source>
        <dbReference type="EMBL" id="GAC13679.1"/>
    </source>
</evidence>